<keyword evidence="2" id="KW-0413">Isomerase</keyword>
<gene>
    <name evidence="2" type="ORF">QWY28_16565</name>
</gene>
<dbReference type="InterPro" id="IPR024344">
    <property type="entry name" value="MDMPI_metal-binding"/>
</dbReference>
<dbReference type="Proteomes" id="UP001168620">
    <property type="component" value="Unassembled WGS sequence"/>
</dbReference>
<evidence type="ECO:0000313" key="3">
    <source>
        <dbReference type="Proteomes" id="UP001168620"/>
    </source>
</evidence>
<sequence length="200" mass="20870">MLDQVYAAITDTLRVRSEEDLAQPSRAEAWTVRELLLHQLLDARRALVALATPAAGPADVDAATYWRGFRPDEGDGGAAHARFVVRAAAAYDGSAGLLAEWAETAGAAARAAAAADPDALVSTQGHVLSARDLVSTLVVEATVHLLDLWGEPPAEAVEHTTAVLERIHGGPLPPAASPVEVVLQATGRAPSDHPTYPLLG</sequence>
<keyword evidence="3" id="KW-1185">Reference proteome</keyword>
<evidence type="ECO:0000259" key="1">
    <source>
        <dbReference type="Pfam" id="PF11716"/>
    </source>
</evidence>
<dbReference type="Gene3D" id="1.20.120.450">
    <property type="entry name" value="dinb family like domain"/>
    <property type="match status" value="1"/>
</dbReference>
<dbReference type="GO" id="GO:0016853">
    <property type="term" value="F:isomerase activity"/>
    <property type="evidence" value="ECO:0007669"/>
    <property type="project" value="UniProtKB-KW"/>
</dbReference>
<feature type="domain" description="Mycothiol-dependent maleylpyruvate isomerase metal-binding" evidence="1">
    <location>
        <begin position="4"/>
        <end position="148"/>
    </location>
</feature>
<comment type="caution">
    <text evidence="2">The sequence shown here is derived from an EMBL/GenBank/DDBJ whole genome shotgun (WGS) entry which is preliminary data.</text>
</comment>
<dbReference type="SUPFAM" id="SSF109854">
    <property type="entry name" value="DinB/YfiT-like putative metalloenzymes"/>
    <property type="match status" value="1"/>
</dbReference>
<dbReference type="RefSeq" id="WP_300953669.1">
    <property type="nucleotide sequence ID" value="NZ_JAUHJQ010000007.1"/>
</dbReference>
<evidence type="ECO:0000313" key="2">
    <source>
        <dbReference type="EMBL" id="MDN4174576.1"/>
    </source>
</evidence>
<organism evidence="2 3">
    <name type="scientific">Nocardioides oceani</name>
    <dbReference type="NCBI Taxonomy" id="3058369"/>
    <lineage>
        <taxon>Bacteria</taxon>
        <taxon>Bacillati</taxon>
        <taxon>Actinomycetota</taxon>
        <taxon>Actinomycetes</taxon>
        <taxon>Propionibacteriales</taxon>
        <taxon>Nocardioidaceae</taxon>
        <taxon>Nocardioides</taxon>
    </lineage>
</organism>
<accession>A0ABT8FIR3</accession>
<dbReference type="Pfam" id="PF11716">
    <property type="entry name" value="MDMPI_N"/>
    <property type="match status" value="1"/>
</dbReference>
<dbReference type="InterPro" id="IPR034660">
    <property type="entry name" value="DinB/YfiT-like"/>
</dbReference>
<reference evidence="2" key="1">
    <citation type="submission" date="2023-06" db="EMBL/GenBank/DDBJ databases">
        <title>Draft genome sequence of Nocardioides sp. SOB77.</title>
        <authorList>
            <person name="Zhang G."/>
        </authorList>
    </citation>
    <scope>NUCLEOTIDE SEQUENCE</scope>
    <source>
        <strain evidence="2">SOB77</strain>
    </source>
</reference>
<proteinExistence type="predicted"/>
<dbReference type="EMBL" id="JAUHJQ010000007">
    <property type="protein sequence ID" value="MDN4174576.1"/>
    <property type="molecule type" value="Genomic_DNA"/>
</dbReference>
<protein>
    <submittedName>
        <fullName evidence="2">Maleylpyruvate isomerase N-terminal domain-containing protein</fullName>
    </submittedName>
</protein>
<name>A0ABT8FIR3_9ACTN</name>